<organism evidence="1 2">
    <name type="scientific">Neovison vison</name>
    <name type="common">American mink</name>
    <name type="synonym">Mustela vison</name>
    <dbReference type="NCBI Taxonomy" id="452646"/>
    <lineage>
        <taxon>Eukaryota</taxon>
        <taxon>Metazoa</taxon>
        <taxon>Chordata</taxon>
        <taxon>Craniata</taxon>
        <taxon>Vertebrata</taxon>
        <taxon>Euteleostomi</taxon>
        <taxon>Mammalia</taxon>
        <taxon>Eutheria</taxon>
        <taxon>Laurasiatheria</taxon>
        <taxon>Carnivora</taxon>
        <taxon>Caniformia</taxon>
        <taxon>Musteloidea</taxon>
        <taxon>Mustelidae</taxon>
        <taxon>Mustelinae</taxon>
        <taxon>Neogale</taxon>
    </lineage>
</organism>
<dbReference type="InterPro" id="IPR000318">
    <property type="entry name" value="Nase_comp1_CS"/>
</dbReference>
<keyword evidence="2" id="KW-1185">Reference proteome</keyword>
<dbReference type="PROSITE" id="PS00699">
    <property type="entry name" value="NITROGENASE_1_1"/>
    <property type="match status" value="1"/>
</dbReference>
<evidence type="ECO:0000313" key="1">
    <source>
        <dbReference type="Ensembl" id="ENSNVIP00000029348.1"/>
    </source>
</evidence>
<sequence length="87" mass="9837">MGNIFSNLFKGFFGKKEMRMHSHGGLGCCRRTTIPYKQKLGEIVATVPTVEKMKEDGIGRETNHKRLNLKKQTEGCWGLGRERVVGI</sequence>
<proteinExistence type="predicted"/>
<dbReference type="Ensembl" id="ENSNVIT00000033998.1">
    <property type="protein sequence ID" value="ENSNVIP00000029348.1"/>
    <property type="gene ID" value="ENSNVIG00000022631.1"/>
</dbReference>
<name>A0A8C7BZ01_NEOVI</name>
<dbReference type="Proteomes" id="UP000694425">
    <property type="component" value="Unplaced"/>
</dbReference>
<reference evidence="1" key="1">
    <citation type="submission" date="2025-08" db="UniProtKB">
        <authorList>
            <consortium name="Ensembl"/>
        </authorList>
    </citation>
    <scope>IDENTIFICATION</scope>
</reference>
<accession>A0A8C7BZ01</accession>
<protein>
    <submittedName>
        <fullName evidence="1">Uncharacterized protein</fullName>
    </submittedName>
</protein>
<reference evidence="1" key="2">
    <citation type="submission" date="2025-09" db="UniProtKB">
        <authorList>
            <consortium name="Ensembl"/>
        </authorList>
    </citation>
    <scope>IDENTIFICATION</scope>
</reference>
<dbReference type="AlphaFoldDB" id="A0A8C7BZ01"/>
<evidence type="ECO:0000313" key="2">
    <source>
        <dbReference type="Proteomes" id="UP000694425"/>
    </source>
</evidence>